<dbReference type="Pfam" id="PF13966">
    <property type="entry name" value="zf-RVT"/>
    <property type="match status" value="1"/>
</dbReference>
<name>A0ABQ5GU31_9ASTR</name>
<keyword evidence="6" id="KW-1185">Reference proteome</keyword>
<dbReference type="Proteomes" id="UP001151760">
    <property type="component" value="Unassembled WGS sequence"/>
</dbReference>
<feature type="compositionally biased region" description="Acidic residues" evidence="1">
    <location>
        <begin position="34"/>
        <end position="48"/>
    </location>
</feature>
<feature type="domain" description="Reverse transcriptase" evidence="2">
    <location>
        <begin position="658"/>
        <end position="734"/>
    </location>
</feature>
<keyword evidence="5" id="KW-0695">RNA-directed DNA polymerase</keyword>
<evidence type="ECO:0000256" key="1">
    <source>
        <dbReference type="SAM" id="MobiDB-lite"/>
    </source>
</evidence>
<evidence type="ECO:0000313" key="6">
    <source>
        <dbReference type="Proteomes" id="UP001151760"/>
    </source>
</evidence>
<dbReference type="InterPro" id="IPR000477">
    <property type="entry name" value="RT_dom"/>
</dbReference>
<dbReference type="EMBL" id="BQNB010018836">
    <property type="protein sequence ID" value="GJT78809.1"/>
    <property type="molecule type" value="Genomic_DNA"/>
</dbReference>
<keyword evidence="5" id="KW-0548">Nucleotidyltransferase</keyword>
<dbReference type="Pfam" id="PF14529">
    <property type="entry name" value="Exo_endo_phos_2"/>
    <property type="match status" value="1"/>
</dbReference>
<dbReference type="InterPro" id="IPR036691">
    <property type="entry name" value="Endo/exonu/phosph_ase_sf"/>
</dbReference>
<reference evidence="5" key="2">
    <citation type="submission" date="2022-01" db="EMBL/GenBank/DDBJ databases">
        <authorList>
            <person name="Yamashiro T."/>
            <person name="Shiraishi A."/>
            <person name="Satake H."/>
            <person name="Nakayama K."/>
        </authorList>
    </citation>
    <scope>NUCLEOTIDE SEQUENCE</scope>
</reference>
<evidence type="ECO:0000259" key="3">
    <source>
        <dbReference type="Pfam" id="PF13966"/>
    </source>
</evidence>
<proteinExistence type="predicted"/>
<accession>A0ABQ5GU31</accession>
<feature type="region of interest" description="Disordered" evidence="1">
    <location>
        <begin position="1340"/>
        <end position="1365"/>
    </location>
</feature>
<dbReference type="PANTHER" id="PTHR33116">
    <property type="entry name" value="REVERSE TRANSCRIPTASE ZINC-BINDING DOMAIN-CONTAINING PROTEIN-RELATED-RELATED"/>
    <property type="match status" value="1"/>
</dbReference>
<comment type="caution">
    <text evidence="5">The sequence shown here is derived from an EMBL/GenBank/DDBJ whole genome shotgun (WGS) entry which is preliminary data.</text>
</comment>
<gene>
    <name evidence="5" type="ORF">Tco_1045534</name>
</gene>
<dbReference type="PANTHER" id="PTHR33116:SF78">
    <property type="entry name" value="OS12G0587133 PROTEIN"/>
    <property type="match status" value="1"/>
</dbReference>
<dbReference type="InterPro" id="IPR005135">
    <property type="entry name" value="Endo/exonuclease/phosphatase"/>
</dbReference>
<feature type="domain" description="Endonuclease/exonuclease/phosphatase" evidence="4">
    <location>
        <begin position="296"/>
        <end position="418"/>
    </location>
</feature>
<organism evidence="5 6">
    <name type="scientific">Tanacetum coccineum</name>
    <dbReference type="NCBI Taxonomy" id="301880"/>
    <lineage>
        <taxon>Eukaryota</taxon>
        <taxon>Viridiplantae</taxon>
        <taxon>Streptophyta</taxon>
        <taxon>Embryophyta</taxon>
        <taxon>Tracheophyta</taxon>
        <taxon>Spermatophyta</taxon>
        <taxon>Magnoliopsida</taxon>
        <taxon>eudicotyledons</taxon>
        <taxon>Gunneridae</taxon>
        <taxon>Pentapetalae</taxon>
        <taxon>asterids</taxon>
        <taxon>campanulids</taxon>
        <taxon>Asterales</taxon>
        <taxon>Asteraceae</taxon>
        <taxon>Asteroideae</taxon>
        <taxon>Anthemideae</taxon>
        <taxon>Anthemidinae</taxon>
        <taxon>Tanacetum</taxon>
    </lineage>
</organism>
<dbReference type="InterPro" id="IPR026960">
    <property type="entry name" value="RVT-Znf"/>
</dbReference>
<sequence>MKVIINERQKVIIQGKVYWIRVKELDAWFPNFQEDDQDDLSSDGESQEGDVANKADNNESDVDRVSESSFMHENDTAHKDANICKKGEVGSHSEDPFNIYGILDGQKNNVCNSCSDEPKFPPGFTPDNNDHEKNVVENIKDTTERVQSLSNKLNDRCSNRGFSSQRSMNSHSQKSKVGGSILDLMDELVTVGQTMGYNMAGLGNKAKRRWIKELCQKHRINFASIQETKAESISLLTIKDLWGNQMFDHVVGSSVGCSGGILCMWNPNMFVKEQVSTCDYFVALMGTWAPTSSKLLIISVYAPQELNERRDLWDYLRTIIDRWEGDTVIMGDFNEVRSEHERFGSTFNRQGAIAFNNFISSACLIDLPLEGYAFTWAHKSASKMSKLDRYLISEGVLDLFPHLSALCLDRHLSDHRPILMRETNYDYGPSPFRFFHSWFAMEGFNSFVETTWKSLNIVEPNGLIRLKKKLQALKIAIKAWSKEANKRSNDRKINIQQNLSEVDKLIDQGKSNDEILIKRITLLNDLQELNNRNAMEISQKAKIRWSIEGDENSKYFHGIMNKKRSQLAIRGTLANGEWISEPHRVKNEFFTHFKKQFSPIQAPSICFDFTFPTRLSSDQVQDLERPVTYEEVKRAVWDCGTNKSPGPDGFSFEFYRKYWTTIDDDVFQAVDFEKAFDSVKWDYLDETLKAFGFGLKWRNWISSCLNNAMGSVLVNGSPTLEFQFHKGLKQGLKINLHKSKLMGIGVSSNVVAAAASLIGCSILTTPFNLSCLKVPIGVLNHLESIRRNFFYGVDGSDRKLAWIGWNMVLTSKKNGGLGVSTTPNTPLDTHKLIPRRSPWQDVILAIHSLQSKDEVALKVLYKRLYALEMCKSISVAEKMGHPSLSHSFHRMQRGGVEQKNYGLLCSKVADLVLQNISDRWCWSLEGSQEFSVKSSRILIDNTILPKAEVPTRWLRVVPIKVNVHAWRVCLDKLPTRANLSLRGMDIPSIACPLCNSAVESTSHIFFACPLARQVWRNFLIWWELEDVAFNSYNEWLIWIVNIRLHKQLKVFLEARTQDRGCGYFMWKDDLRLRLSSSPGPSTPPSFYPGPSTRPSYYPEPFGSAPSHGEAECLNWSKFENCRNLWIALDKADRVKQRSKPTKGRSGSDKVQYYSWHRGGSDRDAEYALSRLLKRGTVAEYQNEFEMIINRVTGISESLLISIYIFGLKPALQRALLRSNPTTLEVAHEVALEVASEVVRETTTAAADTVAKIEEIGEFYTSESKEHGTKLEKCPKNIVSDVHKNLKNPRQVARGIQVGTKVAFKPLKQVYRPVSDRNKQAIVASKEVNLSNPFEMLNSVEKDDDLGTNRGHSKSAENGPDSNVDSEVEDVVDDHAVFMASTGLKRGADSGYGTNSLLEQWRTTKRDDDYHPYDDDLYKSYDMSENLHAICDDLDIMVGCQKKK</sequence>
<dbReference type="Gene3D" id="3.60.10.10">
    <property type="entry name" value="Endonuclease/exonuclease/phosphatase"/>
    <property type="match status" value="1"/>
</dbReference>
<evidence type="ECO:0000259" key="2">
    <source>
        <dbReference type="Pfam" id="PF00078"/>
    </source>
</evidence>
<feature type="compositionally biased region" description="Basic and acidic residues" evidence="1">
    <location>
        <begin position="51"/>
        <end position="82"/>
    </location>
</feature>
<feature type="domain" description="Reverse transcriptase zinc-binding" evidence="3">
    <location>
        <begin position="947"/>
        <end position="1015"/>
    </location>
</feature>
<feature type="compositionally biased region" description="Polar residues" evidence="1">
    <location>
        <begin position="160"/>
        <end position="172"/>
    </location>
</feature>
<protein>
    <submittedName>
        <fullName evidence="5">RNA-directed DNA polymerase, eukaryota</fullName>
    </submittedName>
</protein>
<dbReference type="Pfam" id="PF00078">
    <property type="entry name" value="RVT_1"/>
    <property type="match status" value="1"/>
</dbReference>
<feature type="region of interest" description="Disordered" evidence="1">
    <location>
        <begin position="34"/>
        <end position="82"/>
    </location>
</feature>
<keyword evidence="5" id="KW-0808">Transferase</keyword>
<dbReference type="GO" id="GO:0003964">
    <property type="term" value="F:RNA-directed DNA polymerase activity"/>
    <property type="evidence" value="ECO:0007669"/>
    <property type="project" value="UniProtKB-KW"/>
</dbReference>
<evidence type="ECO:0000259" key="4">
    <source>
        <dbReference type="Pfam" id="PF14529"/>
    </source>
</evidence>
<reference evidence="5" key="1">
    <citation type="journal article" date="2022" name="Int. J. Mol. Sci.">
        <title>Draft Genome of Tanacetum Coccineum: Genomic Comparison of Closely Related Tanacetum-Family Plants.</title>
        <authorList>
            <person name="Yamashiro T."/>
            <person name="Shiraishi A."/>
            <person name="Nakayama K."/>
            <person name="Satake H."/>
        </authorList>
    </citation>
    <scope>NUCLEOTIDE SEQUENCE</scope>
</reference>
<evidence type="ECO:0000313" key="5">
    <source>
        <dbReference type="EMBL" id="GJT78809.1"/>
    </source>
</evidence>
<feature type="region of interest" description="Disordered" evidence="1">
    <location>
        <begin position="150"/>
        <end position="176"/>
    </location>
</feature>
<dbReference type="SUPFAM" id="SSF56219">
    <property type="entry name" value="DNase I-like"/>
    <property type="match status" value="1"/>
</dbReference>